<evidence type="ECO:0000313" key="1">
    <source>
        <dbReference type="EMBL" id="EEG51923.1"/>
    </source>
</evidence>
<dbReference type="Proteomes" id="UP000004756">
    <property type="component" value="Unassembled WGS sequence"/>
</dbReference>
<dbReference type="HOGENOM" id="CLU_3133945_0_0_9"/>
<dbReference type="EMBL" id="ACCJ01000509">
    <property type="protein sequence ID" value="EEG51923.1"/>
    <property type="molecule type" value="Genomic_DNA"/>
</dbReference>
<comment type="caution">
    <text evidence="1">The sequence shown here is derived from an EMBL/GenBank/DDBJ whole genome shotgun (WGS) entry which is preliminary data.</text>
</comment>
<reference evidence="1 2" key="1">
    <citation type="submission" date="2009-01" db="EMBL/GenBank/DDBJ databases">
        <authorList>
            <person name="Fulton L."/>
            <person name="Clifton S."/>
            <person name="Fulton B."/>
            <person name="Xu J."/>
            <person name="Minx P."/>
            <person name="Pepin K.H."/>
            <person name="Johnson M."/>
            <person name="Bhonagiri V."/>
            <person name="Nash W.E."/>
            <person name="Mardis E.R."/>
            <person name="Wilson R.K."/>
        </authorList>
    </citation>
    <scope>NUCLEOTIDE SEQUENCE [LARGE SCALE GENOMIC DNA]</scope>
    <source>
        <strain evidence="1 2">DSM 15981</strain>
    </source>
</reference>
<keyword evidence="2" id="KW-1185">Reference proteome</keyword>
<protein>
    <submittedName>
        <fullName evidence="1">Uncharacterized protein</fullName>
    </submittedName>
</protein>
<accession>C0D9S9</accession>
<dbReference type="AlphaFoldDB" id="C0D9S9"/>
<name>C0D9S9_9FIRM</name>
<evidence type="ECO:0000313" key="2">
    <source>
        <dbReference type="Proteomes" id="UP000004756"/>
    </source>
</evidence>
<reference evidence="1 2" key="2">
    <citation type="submission" date="2009-02" db="EMBL/GenBank/DDBJ databases">
        <title>Draft genome sequence of Clostridium asparagiforme (DSM 15981).</title>
        <authorList>
            <person name="Sudarsanam P."/>
            <person name="Ley R."/>
            <person name="Guruge J."/>
            <person name="Turnbaugh P.J."/>
            <person name="Mahowald M."/>
            <person name="Liep D."/>
            <person name="Gordon J."/>
        </authorList>
    </citation>
    <scope>NUCLEOTIDE SEQUENCE [LARGE SCALE GENOMIC DNA]</scope>
    <source>
        <strain evidence="1 2">DSM 15981</strain>
    </source>
</reference>
<gene>
    <name evidence="1" type="ORF">CLOSTASPAR_06030</name>
</gene>
<proteinExistence type="predicted"/>
<organism evidence="1 2">
    <name type="scientific">[Clostridium] asparagiforme DSM 15981</name>
    <dbReference type="NCBI Taxonomy" id="518636"/>
    <lineage>
        <taxon>Bacteria</taxon>
        <taxon>Bacillati</taxon>
        <taxon>Bacillota</taxon>
        <taxon>Clostridia</taxon>
        <taxon>Lachnospirales</taxon>
        <taxon>Lachnospiraceae</taxon>
        <taxon>Enterocloster</taxon>
    </lineage>
</organism>
<sequence>MFIGHFPLSHCVVFIHHSIELPFRQTDLPVSPVSPQKYPVFYPVFCYNY</sequence>